<evidence type="ECO:0000313" key="2">
    <source>
        <dbReference type="EMBL" id="MDX2908244.1"/>
    </source>
</evidence>
<keyword evidence="3" id="KW-1185">Reference proteome</keyword>
<name>A0ABU4KZ25_9ACTN</name>
<dbReference type="EMBL" id="JARAVY010000002">
    <property type="protein sequence ID" value="MDX2908244.1"/>
    <property type="molecule type" value="Genomic_DNA"/>
</dbReference>
<dbReference type="Proteomes" id="UP001271723">
    <property type="component" value="Unassembled WGS sequence"/>
</dbReference>
<gene>
    <name evidence="2" type="ORF">PV517_05945</name>
</gene>
<reference evidence="2 3" key="1">
    <citation type="journal article" date="2023" name="Microb. Genom.">
        <title>Mesoterricola silvestris gen. nov., sp. nov., Mesoterricola sediminis sp. nov., Geothrix oryzae sp. nov., Geothrix edaphica sp. nov., Geothrix rubra sp. nov., and Geothrix limicola sp. nov., six novel members of Acidobacteriota isolated from soils.</title>
        <authorList>
            <person name="Weisberg A.J."/>
            <person name="Pearce E."/>
            <person name="Kramer C.G."/>
            <person name="Chang J.H."/>
            <person name="Clarke C.R."/>
        </authorList>
    </citation>
    <scope>NUCLEOTIDE SEQUENCE [LARGE SCALE GENOMIC DNA]</scope>
    <source>
        <strain evidence="2 3">NRRL_B-2795</strain>
    </source>
</reference>
<feature type="region of interest" description="Disordered" evidence="1">
    <location>
        <begin position="128"/>
        <end position="153"/>
    </location>
</feature>
<proteinExistence type="predicted"/>
<sequence length="153" mass="17001">MIAVWALLGVIAALFIAAVVRGAARAAQVSIRQDLVSLGDVQQLAGALAQMTTVAYAFAAPLLKERQSWIGWLWWRTRVGPDGKPERDMGWALTYQRARKAAGVPLDWRLFSGSEVVVVPRDARLQNLRHDEEHERGDREGGHGVDHEREACH</sequence>
<protein>
    <recommendedName>
        <fullName evidence="4">Secreted protein</fullName>
    </recommendedName>
</protein>
<organism evidence="2 3">
    <name type="scientific">Streptomyces griseiscabiei</name>
    <dbReference type="NCBI Taxonomy" id="2993540"/>
    <lineage>
        <taxon>Bacteria</taxon>
        <taxon>Bacillati</taxon>
        <taxon>Actinomycetota</taxon>
        <taxon>Actinomycetes</taxon>
        <taxon>Kitasatosporales</taxon>
        <taxon>Streptomycetaceae</taxon>
        <taxon>Streptomyces</taxon>
    </lineage>
</organism>
<evidence type="ECO:0008006" key="4">
    <source>
        <dbReference type="Google" id="ProtNLM"/>
    </source>
</evidence>
<evidence type="ECO:0000256" key="1">
    <source>
        <dbReference type="SAM" id="MobiDB-lite"/>
    </source>
</evidence>
<comment type="caution">
    <text evidence="2">The sequence shown here is derived from an EMBL/GenBank/DDBJ whole genome shotgun (WGS) entry which is preliminary data.</text>
</comment>
<accession>A0ABU4KZ25</accession>
<evidence type="ECO:0000313" key="3">
    <source>
        <dbReference type="Proteomes" id="UP001271723"/>
    </source>
</evidence>
<dbReference type="RefSeq" id="WP_143673072.1">
    <property type="nucleotide sequence ID" value="NZ_JAGJBZ010000002.1"/>
</dbReference>